<keyword evidence="3" id="KW-0645">Protease</keyword>
<dbReference type="PANTHER" id="PTHR11731:SF200">
    <property type="entry name" value="DIPEPTIDYL PEPTIDASE 10, ISOFORM B"/>
    <property type="match status" value="1"/>
</dbReference>
<proteinExistence type="predicted"/>
<keyword evidence="5" id="KW-0378">Hydrolase</keyword>
<feature type="domain" description="Dipeptidylpeptidase IV N-terminal" evidence="13">
    <location>
        <begin position="1"/>
        <end position="313"/>
    </location>
</feature>
<evidence type="ECO:0000256" key="5">
    <source>
        <dbReference type="ARBA" id="ARBA00022801"/>
    </source>
</evidence>
<keyword evidence="9" id="KW-0472">Membrane</keyword>
<evidence type="ECO:0000256" key="8">
    <source>
        <dbReference type="ARBA" id="ARBA00022989"/>
    </source>
</evidence>
<evidence type="ECO:0000256" key="10">
    <source>
        <dbReference type="ARBA" id="ARBA00023180"/>
    </source>
</evidence>
<evidence type="ECO:0000256" key="6">
    <source>
        <dbReference type="ARBA" id="ARBA00022825"/>
    </source>
</evidence>
<name>A0ABM1TLX7_LIMPO</name>
<feature type="domain" description="Peptidase S9 prolyl oligopeptidase catalytic" evidence="12">
    <location>
        <begin position="399"/>
        <end position="600"/>
    </location>
</feature>
<reference evidence="15" key="1">
    <citation type="submission" date="2025-08" db="UniProtKB">
        <authorList>
            <consortium name="RefSeq"/>
        </authorList>
    </citation>
    <scope>IDENTIFICATION</scope>
    <source>
        <tissue evidence="15">Muscle</tissue>
    </source>
</reference>
<dbReference type="InterPro" id="IPR002469">
    <property type="entry name" value="Peptidase_S9B_N"/>
</dbReference>
<dbReference type="InterPro" id="IPR001375">
    <property type="entry name" value="Peptidase_S9_cat"/>
</dbReference>
<sequence>VFVKKNDIYYVPSIGAKSIQITKTGKDGEIYNGIPDWVYEEEILSTNNALWWSEDGKKLCYATFDDSSVQEMKYPFYGNYGDEDNLYPKIMNLRYPKPGTSNPKVMLQVVELTTKPGVPENITIPEEMKDKDHYITQVTWIDNNHLAVVWLCRSQNYSIISVCDRVNNSWLCVKNIEEKSNSGWVELYEKLVISEDKKAYFVRLPVNDGLNGKFRHVFKVDIQKRQKISVTHGSYDVTGILCHQKDTVYYTTTLEDKPGENHVFSARVMSAAAKEKSEVCLTCELGDQCLYNSAIFSPGAKYYIVECLGPGVPRIELRQVEENKLLLVLENNDELRELYHQRVFPKVQTFKVPVTASFSAIVRLFLPPQLRKEEITKYPMLVYVYGGPGSQLVTEKFGVSWGTYLASNKSFIYAMIDGRGSGNRGDSVLHEIYKNLGSVEIQDQISVARYLRDDLQFIDNEKIAIWGWSYGGYATAMALAMDTDVFQCGMSVAPVTNWRYYDSIYTERYMKLPQENHIGYEKSNLLKKAGNIKGKNFLLVHGTSDDNVHIQQSMMLMKAFSEKDVVYQTQVYPDENHSLPHVKLHLYQTMEIFLDRCFNQQRK</sequence>
<dbReference type="Pfam" id="PF00930">
    <property type="entry name" value="DPPIV_N"/>
    <property type="match status" value="1"/>
</dbReference>
<keyword evidence="2" id="KW-0031">Aminopeptidase</keyword>
<dbReference type="Gene3D" id="3.40.50.1820">
    <property type="entry name" value="alpha/beta hydrolase"/>
    <property type="match status" value="1"/>
</dbReference>
<evidence type="ECO:0000313" key="15">
    <source>
        <dbReference type="RefSeq" id="XP_022256883.1"/>
    </source>
</evidence>
<dbReference type="SUPFAM" id="SSF82171">
    <property type="entry name" value="DPP6 N-terminal domain-like"/>
    <property type="match status" value="1"/>
</dbReference>
<evidence type="ECO:0000256" key="4">
    <source>
        <dbReference type="ARBA" id="ARBA00022692"/>
    </source>
</evidence>
<evidence type="ECO:0000256" key="11">
    <source>
        <dbReference type="ARBA" id="ARBA00037847"/>
    </source>
</evidence>
<evidence type="ECO:0000259" key="13">
    <source>
        <dbReference type="Pfam" id="PF00930"/>
    </source>
</evidence>
<keyword evidence="14" id="KW-1185">Reference proteome</keyword>
<evidence type="ECO:0000256" key="3">
    <source>
        <dbReference type="ARBA" id="ARBA00022670"/>
    </source>
</evidence>
<dbReference type="Pfam" id="PF00326">
    <property type="entry name" value="Peptidase_S9"/>
    <property type="match status" value="1"/>
</dbReference>
<keyword evidence="6" id="KW-0720">Serine protease</keyword>
<gene>
    <name evidence="15" type="primary">LOC106472628</name>
</gene>
<organism evidence="14 15">
    <name type="scientific">Limulus polyphemus</name>
    <name type="common">Atlantic horseshoe crab</name>
    <dbReference type="NCBI Taxonomy" id="6850"/>
    <lineage>
        <taxon>Eukaryota</taxon>
        <taxon>Metazoa</taxon>
        <taxon>Ecdysozoa</taxon>
        <taxon>Arthropoda</taxon>
        <taxon>Chelicerata</taxon>
        <taxon>Merostomata</taxon>
        <taxon>Xiphosura</taxon>
        <taxon>Limulidae</taxon>
        <taxon>Limulus</taxon>
    </lineage>
</organism>
<keyword evidence="4" id="KW-0812">Transmembrane</keyword>
<dbReference type="Proteomes" id="UP000694941">
    <property type="component" value="Unplaced"/>
</dbReference>
<keyword evidence="7" id="KW-0735">Signal-anchor</keyword>
<dbReference type="RefSeq" id="XP_022256883.1">
    <property type="nucleotide sequence ID" value="XM_022401175.1"/>
</dbReference>
<evidence type="ECO:0000256" key="2">
    <source>
        <dbReference type="ARBA" id="ARBA00022438"/>
    </source>
</evidence>
<keyword evidence="8" id="KW-1133">Transmembrane helix</keyword>
<evidence type="ECO:0000256" key="7">
    <source>
        <dbReference type="ARBA" id="ARBA00022968"/>
    </source>
</evidence>
<dbReference type="SUPFAM" id="SSF53474">
    <property type="entry name" value="alpha/beta-Hydrolases"/>
    <property type="match status" value="1"/>
</dbReference>
<dbReference type="InterPro" id="IPR029058">
    <property type="entry name" value="AB_hydrolase_fold"/>
</dbReference>
<evidence type="ECO:0000313" key="14">
    <source>
        <dbReference type="Proteomes" id="UP000694941"/>
    </source>
</evidence>
<dbReference type="InterPro" id="IPR050278">
    <property type="entry name" value="Serine_Prot_S9B/DPPIV"/>
</dbReference>
<evidence type="ECO:0000259" key="12">
    <source>
        <dbReference type="Pfam" id="PF00326"/>
    </source>
</evidence>
<evidence type="ECO:0000256" key="1">
    <source>
        <dbReference type="ARBA" id="ARBA00004606"/>
    </source>
</evidence>
<accession>A0ABM1TLX7</accession>
<dbReference type="Gene3D" id="2.140.10.30">
    <property type="entry name" value="Dipeptidylpeptidase IV, N-terminal domain"/>
    <property type="match status" value="1"/>
</dbReference>
<keyword evidence="10" id="KW-0325">Glycoprotein</keyword>
<evidence type="ECO:0000256" key="9">
    <source>
        <dbReference type="ARBA" id="ARBA00023136"/>
    </source>
</evidence>
<protein>
    <submittedName>
        <fullName evidence="15">Prolyl endopeptidase FAP-like</fullName>
    </submittedName>
</protein>
<dbReference type="PANTHER" id="PTHR11731">
    <property type="entry name" value="PROTEASE FAMILY S9B,C DIPEPTIDYL-PEPTIDASE IV-RELATED"/>
    <property type="match status" value="1"/>
</dbReference>
<dbReference type="GeneID" id="106472628"/>
<comment type="subcellular location">
    <subcellularLocation>
        <location evidence="11">Endomembrane system</location>
        <topology evidence="11">Single-pass membrane protein</topology>
    </subcellularLocation>
    <subcellularLocation>
        <location evidence="1">Membrane</location>
        <topology evidence="1">Single-pass type II membrane protein</topology>
    </subcellularLocation>
</comment>
<feature type="non-terminal residue" evidence="15">
    <location>
        <position position="1"/>
    </location>
</feature>